<evidence type="ECO:0008006" key="4">
    <source>
        <dbReference type="Google" id="ProtNLM"/>
    </source>
</evidence>
<accession>A0AA88L600</accession>
<reference evidence="2" key="1">
    <citation type="submission" date="2023-07" db="EMBL/GenBank/DDBJ databases">
        <title>Chromosome-level genome assembly of Artemia franciscana.</title>
        <authorList>
            <person name="Jo E."/>
        </authorList>
    </citation>
    <scope>NUCLEOTIDE SEQUENCE</scope>
    <source>
        <tissue evidence="2">Whole body</tissue>
    </source>
</reference>
<dbReference type="AlphaFoldDB" id="A0AA88L600"/>
<proteinExistence type="predicted"/>
<feature type="non-terminal residue" evidence="2">
    <location>
        <position position="194"/>
    </location>
</feature>
<sequence>QRRRESHFLPSRPAPLPPANRQTPYPVVTPSYPMAGVPYPTGGYYPYPVLKKDDNAVKVMPLTNTSFSKRIDEMNEDIESLLVEKFKSRNFSLQVAESPLTDKLGSTAKRLDGKSLGRLLLSEIIKYGLDITKYVGQGYDKAASMSSLVNGADGDIKRSYQLAYYFHCVSHATNLSCSKIVSVPILRNAQDVVR</sequence>
<dbReference type="Proteomes" id="UP001187531">
    <property type="component" value="Unassembled WGS sequence"/>
</dbReference>
<feature type="region of interest" description="Disordered" evidence="1">
    <location>
        <begin position="1"/>
        <end position="24"/>
    </location>
</feature>
<organism evidence="2 3">
    <name type="scientific">Artemia franciscana</name>
    <name type="common">Brine shrimp</name>
    <name type="synonym">Artemia sanfranciscana</name>
    <dbReference type="NCBI Taxonomy" id="6661"/>
    <lineage>
        <taxon>Eukaryota</taxon>
        <taxon>Metazoa</taxon>
        <taxon>Ecdysozoa</taxon>
        <taxon>Arthropoda</taxon>
        <taxon>Crustacea</taxon>
        <taxon>Branchiopoda</taxon>
        <taxon>Anostraca</taxon>
        <taxon>Artemiidae</taxon>
        <taxon>Artemia</taxon>
    </lineage>
</organism>
<keyword evidence="3" id="KW-1185">Reference proteome</keyword>
<dbReference type="PANTHER" id="PTHR45749">
    <property type="match status" value="1"/>
</dbReference>
<comment type="caution">
    <text evidence="2">The sequence shown here is derived from an EMBL/GenBank/DDBJ whole genome shotgun (WGS) entry which is preliminary data.</text>
</comment>
<dbReference type="PANTHER" id="PTHR45749:SF21">
    <property type="entry name" value="DUF4371 DOMAIN-CONTAINING PROTEIN"/>
    <property type="match status" value="1"/>
</dbReference>
<dbReference type="EMBL" id="JAVRJZ010000013">
    <property type="protein sequence ID" value="KAK2714164.1"/>
    <property type="molecule type" value="Genomic_DNA"/>
</dbReference>
<evidence type="ECO:0000313" key="2">
    <source>
        <dbReference type="EMBL" id="KAK2714164.1"/>
    </source>
</evidence>
<gene>
    <name evidence="2" type="ORF">QYM36_008661</name>
</gene>
<evidence type="ECO:0000313" key="3">
    <source>
        <dbReference type="Proteomes" id="UP001187531"/>
    </source>
</evidence>
<evidence type="ECO:0000256" key="1">
    <source>
        <dbReference type="SAM" id="MobiDB-lite"/>
    </source>
</evidence>
<name>A0AA88L600_ARTSF</name>
<protein>
    <recommendedName>
        <fullName evidence="4">DUF4371 domain-containing protein</fullName>
    </recommendedName>
</protein>